<gene>
    <name evidence="4" type="ORF">MYCIT1_LOCUS32215</name>
    <name evidence="3" type="ORF">MYCIT1_LOCUS6337</name>
</gene>
<dbReference type="PROSITE" id="PS51354">
    <property type="entry name" value="GLUTAREDOXIN_2"/>
    <property type="match status" value="1"/>
</dbReference>
<proteinExistence type="predicted"/>
<dbReference type="InterPro" id="IPR036249">
    <property type="entry name" value="Thioredoxin-like_sf"/>
</dbReference>
<keyword evidence="2" id="KW-0472">Membrane</keyword>
<evidence type="ECO:0000313" key="4">
    <source>
        <dbReference type="EMBL" id="CAK5281239.1"/>
    </source>
</evidence>
<feature type="compositionally biased region" description="Polar residues" evidence="1">
    <location>
        <begin position="1"/>
        <end position="11"/>
    </location>
</feature>
<dbReference type="GO" id="GO:0015038">
    <property type="term" value="F:glutathione disulfide oxidoreductase activity"/>
    <property type="evidence" value="ECO:0007669"/>
    <property type="project" value="TreeGrafter"/>
</dbReference>
<evidence type="ECO:0000313" key="5">
    <source>
        <dbReference type="Proteomes" id="UP001295794"/>
    </source>
</evidence>
<dbReference type="EMBL" id="CAVNYO010000088">
    <property type="protein sequence ID" value="CAK5265391.1"/>
    <property type="molecule type" value="Genomic_DNA"/>
</dbReference>
<dbReference type="GO" id="GO:0005801">
    <property type="term" value="C:cis-Golgi network"/>
    <property type="evidence" value="ECO:0007669"/>
    <property type="project" value="TreeGrafter"/>
</dbReference>
<dbReference type="PANTHER" id="PTHR45694">
    <property type="entry name" value="GLUTAREDOXIN 2"/>
    <property type="match status" value="1"/>
</dbReference>
<comment type="caution">
    <text evidence="4">The sequence shown here is derived from an EMBL/GenBank/DDBJ whole genome shotgun (WGS) entry which is preliminary data.</text>
</comment>
<sequence length="277" mass="30096">MSAPSAASRTPLSGGHHKSPSMSLPYSMVPTLNTRTRSRGTIFALISLVTLSAFVFYTQTDISFSHSYLRHRPISAHDQEHLLLNLEAVAAAHHGSPASGAKHKSAFTRPPLALTATQELGAVSAFIASLPQNVIPVGVDPQRPIDPQLILDFDTRSPYAMEEVDRIVEDVWLQNPVMVYGKLYSPLTREVKAMLNDLNLRPPPLYIDLDTRDDVEILAPMLTRLVGASDMPVVLVSGKPLGPIERVRELKADGGLQQLIKAAGAVIGGGGKRRKHH</sequence>
<dbReference type="Gene3D" id="3.40.30.10">
    <property type="entry name" value="Glutaredoxin"/>
    <property type="match status" value="1"/>
</dbReference>
<feature type="region of interest" description="Disordered" evidence="1">
    <location>
        <begin position="1"/>
        <end position="25"/>
    </location>
</feature>
<accession>A0AAD2HUC2</accession>
<dbReference type="SUPFAM" id="SSF52833">
    <property type="entry name" value="Thioredoxin-like"/>
    <property type="match status" value="1"/>
</dbReference>
<evidence type="ECO:0000256" key="1">
    <source>
        <dbReference type="SAM" id="MobiDB-lite"/>
    </source>
</evidence>
<name>A0AAD2HUC2_9AGAR</name>
<dbReference type="GO" id="GO:0005796">
    <property type="term" value="C:Golgi lumen"/>
    <property type="evidence" value="ECO:0007669"/>
    <property type="project" value="TreeGrafter"/>
</dbReference>
<dbReference type="GO" id="GO:0034599">
    <property type="term" value="P:cellular response to oxidative stress"/>
    <property type="evidence" value="ECO:0007669"/>
    <property type="project" value="TreeGrafter"/>
</dbReference>
<protein>
    <submittedName>
        <fullName evidence="4">Uncharacterized protein</fullName>
    </submittedName>
</protein>
<reference evidence="4" key="1">
    <citation type="submission" date="2023-11" db="EMBL/GenBank/DDBJ databases">
        <authorList>
            <person name="De Vega J J."/>
            <person name="De Vega J J."/>
        </authorList>
    </citation>
    <scope>NUCLEOTIDE SEQUENCE</scope>
</reference>
<keyword evidence="5" id="KW-1185">Reference proteome</keyword>
<evidence type="ECO:0000256" key="2">
    <source>
        <dbReference type="SAM" id="Phobius"/>
    </source>
</evidence>
<keyword evidence="2" id="KW-0812">Transmembrane</keyword>
<keyword evidence="2" id="KW-1133">Transmembrane helix</keyword>
<dbReference type="AlphaFoldDB" id="A0AAD2HUC2"/>
<feature type="transmembrane region" description="Helical" evidence="2">
    <location>
        <begin position="40"/>
        <end position="57"/>
    </location>
</feature>
<evidence type="ECO:0000313" key="3">
    <source>
        <dbReference type="EMBL" id="CAK5265391.1"/>
    </source>
</evidence>
<dbReference type="PANTHER" id="PTHR45694:SF5">
    <property type="entry name" value="GLUTAREDOXIN 2"/>
    <property type="match status" value="1"/>
</dbReference>
<dbReference type="EMBL" id="CAVNYO010000444">
    <property type="protein sequence ID" value="CAK5281239.1"/>
    <property type="molecule type" value="Genomic_DNA"/>
</dbReference>
<dbReference type="Proteomes" id="UP001295794">
    <property type="component" value="Unassembled WGS sequence"/>
</dbReference>
<dbReference type="GO" id="GO:0000324">
    <property type="term" value="C:fungal-type vacuole"/>
    <property type="evidence" value="ECO:0007669"/>
    <property type="project" value="TreeGrafter"/>
</dbReference>
<organism evidence="4 5">
    <name type="scientific">Mycena citricolor</name>
    <dbReference type="NCBI Taxonomy" id="2018698"/>
    <lineage>
        <taxon>Eukaryota</taxon>
        <taxon>Fungi</taxon>
        <taxon>Dikarya</taxon>
        <taxon>Basidiomycota</taxon>
        <taxon>Agaricomycotina</taxon>
        <taxon>Agaricomycetes</taxon>
        <taxon>Agaricomycetidae</taxon>
        <taxon>Agaricales</taxon>
        <taxon>Marasmiineae</taxon>
        <taxon>Mycenaceae</taxon>
        <taxon>Mycena</taxon>
    </lineage>
</organism>